<protein>
    <submittedName>
        <fullName evidence="2">Pimeloyl-ACP methyl ester carboxylesterase</fullName>
    </submittedName>
</protein>
<dbReference type="PANTHER" id="PTHR43194:SF5">
    <property type="entry name" value="PIMELOYL-[ACYL-CARRIER PROTEIN] METHYL ESTER ESTERASE"/>
    <property type="match status" value="1"/>
</dbReference>
<accession>A0A316AAZ1</accession>
<dbReference type="InterPro" id="IPR029058">
    <property type="entry name" value="AB_hydrolase_fold"/>
</dbReference>
<comment type="caution">
    <text evidence="2">The sequence shown here is derived from an EMBL/GenBank/DDBJ whole genome shotgun (WGS) entry which is preliminary data.</text>
</comment>
<gene>
    <name evidence="2" type="ORF">BXY45_105154</name>
</gene>
<dbReference type="PRINTS" id="PR00111">
    <property type="entry name" value="ABHYDROLASE"/>
</dbReference>
<evidence type="ECO:0000313" key="2">
    <source>
        <dbReference type="EMBL" id="PWJ54945.1"/>
    </source>
</evidence>
<reference evidence="2 3" key="1">
    <citation type="submission" date="2018-03" db="EMBL/GenBank/DDBJ databases">
        <title>Genomic Encyclopedia of Archaeal and Bacterial Type Strains, Phase II (KMG-II): from individual species to whole genera.</title>
        <authorList>
            <person name="Goeker M."/>
        </authorList>
    </citation>
    <scope>NUCLEOTIDE SEQUENCE [LARGE SCALE GENOMIC DNA]</scope>
    <source>
        <strain evidence="2 3">DSM 44889</strain>
    </source>
</reference>
<proteinExistence type="predicted"/>
<dbReference type="GO" id="GO:0003824">
    <property type="term" value="F:catalytic activity"/>
    <property type="evidence" value="ECO:0007669"/>
    <property type="project" value="UniProtKB-ARBA"/>
</dbReference>
<dbReference type="AlphaFoldDB" id="A0A316AAZ1"/>
<organism evidence="2 3">
    <name type="scientific">Quadrisphaera granulorum</name>
    <dbReference type="NCBI Taxonomy" id="317664"/>
    <lineage>
        <taxon>Bacteria</taxon>
        <taxon>Bacillati</taxon>
        <taxon>Actinomycetota</taxon>
        <taxon>Actinomycetes</taxon>
        <taxon>Kineosporiales</taxon>
        <taxon>Kineosporiaceae</taxon>
        <taxon>Quadrisphaera</taxon>
    </lineage>
</organism>
<dbReference type="EMBL" id="QGDQ01000005">
    <property type="protein sequence ID" value="PWJ54945.1"/>
    <property type="molecule type" value="Genomic_DNA"/>
</dbReference>
<dbReference type="InterPro" id="IPR000073">
    <property type="entry name" value="AB_hydrolase_1"/>
</dbReference>
<name>A0A316AAZ1_9ACTN</name>
<dbReference type="Proteomes" id="UP000245469">
    <property type="component" value="Unassembled WGS sequence"/>
</dbReference>
<dbReference type="SUPFAM" id="SSF53474">
    <property type="entry name" value="alpha/beta-Hydrolases"/>
    <property type="match status" value="1"/>
</dbReference>
<sequence>MAAVQDVLEEGAGAFEVSQLLFDAPVLFADDLVTAGLVSVEHQPRLRQAQARAAAAQYDSCPGQRLVVVVPITVRRSSGDEHTLVFPVAQHVGRHPEQRSCLPDLHGKNGSPCLQVGLKVHPRSEALAEGRRWRREAAAMHDQEFAWEGRSIAWSRRGTGPAVVFVHGTPFSSRVWAAYAAELSTSYTVYTWDLPGYGESSKHSEHTVDLGVHARAFAALLAHWGLDAPHVVAHDIGGGVALRTHLVEQVPFASLLLADAVAIPPSGSPFFRFVQQHPSVLTELPANAHEALLRAYISGASQRGLPAEVLDELAGPWTGPVGQQAFYRQIADYDEGYLAENEAALERLSMPVRVLWGGHDAWLPVEVGRPLAGLIPGAQWREVEGAGHLLMLDAPVAVTYEITNWLAARTHRS</sequence>
<dbReference type="PANTHER" id="PTHR43194">
    <property type="entry name" value="HYDROLASE ALPHA/BETA FOLD FAMILY"/>
    <property type="match status" value="1"/>
</dbReference>
<dbReference type="InterPro" id="IPR050228">
    <property type="entry name" value="Carboxylesterase_BioH"/>
</dbReference>
<dbReference type="Pfam" id="PF12697">
    <property type="entry name" value="Abhydrolase_6"/>
    <property type="match status" value="1"/>
</dbReference>
<evidence type="ECO:0000259" key="1">
    <source>
        <dbReference type="Pfam" id="PF12697"/>
    </source>
</evidence>
<dbReference type="Gene3D" id="3.40.50.1820">
    <property type="entry name" value="alpha/beta hydrolase"/>
    <property type="match status" value="1"/>
</dbReference>
<evidence type="ECO:0000313" key="3">
    <source>
        <dbReference type="Proteomes" id="UP000245469"/>
    </source>
</evidence>
<keyword evidence="3" id="KW-1185">Reference proteome</keyword>
<feature type="domain" description="AB hydrolase-1" evidence="1">
    <location>
        <begin position="163"/>
        <end position="398"/>
    </location>
</feature>